<evidence type="ECO:0000313" key="10">
    <source>
        <dbReference type="Proteomes" id="UP000585749"/>
    </source>
</evidence>
<dbReference type="Proteomes" id="UP000585749">
    <property type="component" value="Unassembled WGS sequence"/>
</dbReference>
<dbReference type="EMBL" id="FMAW01000005">
    <property type="protein sequence ID" value="SCB87729.1"/>
    <property type="molecule type" value="Genomic_DNA"/>
</dbReference>
<dbReference type="Pfam" id="PF02388">
    <property type="entry name" value="FemAB"/>
    <property type="match status" value="2"/>
</dbReference>
<dbReference type="InterPro" id="IPR003447">
    <property type="entry name" value="FEMABX"/>
</dbReference>
<keyword evidence="2 7" id="KW-0808">Transferase</keyword>
<dbReference type="InterPro" id="IPR050644">
    <property type="entry name" value="PG_Glycine_Bridge_Synth"/>
</dbReference>
<reference evidence="7 10" key="2">
    <citation type="submission" date="2020-04" db="EMBL/GenBank/DDBJ databases">
        <title>MicrobeNet Type strains.</title>
        <authorList>
            <person name="Nicholson A.C."/>
        </authorList>
    </citation>
    <scope>NUCLEOTIDE SEQUENCE [LARGE SCALE GENOMIC DNA]</scope>
    <source>
        <strain evidence="7 10">CCUG 33494</strain>
    </source>
</reference>
<dbReference type="SUPFAM" id="SSF55729">
    <property type="entry name" value="Acyl-CoA N-acyltransferases (Nat)"/>
    <property type="match status" value="2"/>
</dbReference>
<dbReference type="GO" id="GO:0009252">
    <property type="term" value="P:peptidoglycan biosynthetic process"/>
    <property type="evidence" value="ECO:0007669"/>
    <property type="project" value="UniProtKB-KW"/>
</dbReference>
<keyword evidence="5 7" id="KW-0012">Acyltransferase</keyword>
<evidence type="ECO:0000256" key="1">
    <source>
        <dbReference type="ARBA" id="ARBA00009943"/>
    </source>
</evidence>
<dbReference type="PANTHER" id="PTHR36174:SF1">
    <property type="entry name" value="LIPID II:GLYCINE GLYCYLTRANSFERASE"/>
    <property type="match status" value="1"/>
</dbReference>
<name>A0A4Y4G6L0_WEIHE</name>
<evidence type="ECO:0000256" key="6">
    <source>
        <dbReference type="ARBA" id="ARBA00023316"/>
    </source>
</evidence>
<protein>
    <submittedName>
        <fullName evidence="7">Aminoacyltransferase</fullName>
    </submittedName>
    <submittedName>
        <fullName evidence="8">Lipid II:glycine glycyltransferase (Peptidoglycan interpeptide bridge formation enzyme)</fullName>
    </submittedName>
</protein>
<keyword evidence="9" id="KW-1185">Reference proteome</keyword>
<dbReference type="PROSITE" id="PS51191">
    <property type="entry name" value="FEMABX"/>
    <property type="match status" value="1"/>
</dbReference>
<dbReference type="InterPro" id="IPR016181">
    <property type="entry name" value="Acyl_CoA_acyltransferase"/>
</dbReference>
<keyword evidence="4" id="KW-0573">Peptidoglycan synthesis</keyword>
<accession>A0A4Y4G6L0</accession>
<evidence type="ECO:0000256" key="3">
    <source>
        <dbReference type="ARBA" id="ARBA00022960"/>
    </source>
</evidence>
<dbReference type="PANTHER" id="PTHR36174">
    <property type="entry name" value="LIPID II:GLYCINE GLYCYLTRANSFERASE"/>
    <property type="match status" value="1"/>
</dbReference>
<comment type="caution">
    <text evidence="7">The sequence shown here is derived from an EMBL/GenBank/DDBJ whole genome shotgun (WGS) entry which is preliminary data.</text>
</comment>
<dbReference type="EMBL" id="JAAXPM010000004">
    <property type="protein sequence ID" value="NKY66922.1"/>
    <property type="molecule type" value="Genomic_DNA"/>
</dbReference>
<dbReference type="RefSeq" id="WP_074427126.1">
    <property type="nucleotide sequence ID" value="NZ_BJEG01000003.1"/>
</dbReference>
<evidence type="ECO:0000256" key="4">
    <source>
        <dbReference type="ARBA" id="ARBA00022984"/>
    </source>
</evidence>
<dbReference type="Proteomes" id="UP000182448">
    <property type="component" value="Unassembled WGS sequence"/>
</dbReference>
<gene>
    <name evidence="8" type="ORF">GA0061075_1053</name>
    <name evidence="7" type="ORF">HF960_04455</name>
</gene>
<dbReference type="GO" id="GO:0071555">
    <property type="term" value="P:cell wall organization"/>
    <property type="evidence" value="ECO:0007669"/>
    <property type="project" value="UniProtKB-KW"/>
</dbReference>
<proteinExistence type="inferred from homology"/>
<evidence type="ECO:0000256" key="2">
    <source>
        <dbReference type="ARBA" id="ARBA00022679"/>
    </source>
</evidence>
<organism evidence="7 10">
    <name type="scientific">Weissella hellenica</name>
    <dbReference type="NCBI Taxonomy" id="46256"/>
    <lineage>
        <taxon>Bacteria</taxon>
        <taxon>Bacillati</taxon>
        <taxon>Bacillota</taxon>
        <taxon>Bacilli</taxon>
        <taxon>Lactobacillales</taxon>
        <taxon>Lactobacillaceae</taxon>
        <taxon>Weissella</taxon>
    </lineage>
</organism>
<keyword evidence="3" id="KW-0133">Cell shape</keyword>
<dbReference type="GO" id="GO:0008360">
    <property type="term" value="P:regulation of cell shape"/>
    <property type="evidence" value="ECO:0007669"/>
    <property type="project" value="UniProtKB-KW"/>
</dbReference>
<reference evidence="8 9" key="1">
    <citation type="submission" date="2016-08" db="EMBL/GenBank/DDBJ databases">
        <authorList>
            <person name="Varghese N."/>
            <person name="Submissions Spin"/>
        </authorList>
    </citation>
    <scope>NUCLEOTIDE SEQUENCE [LARGE SCALE GENOMIC DNA]</scope>
    <source>
        <strain evidence="8 9">R-53116</strain>
    </source>
</reference>
<keyword evidence="6" id="KW-0961">Cell wall biogenesis/degradation</keyword>
<evidence type="ECO:0000313" key="8">
    <source>
        <dbReference type="EMBL" id="SCB87729.1"/>
    </source>
</evidence>
<evidence type="ECO:0000313" key="9">
    <source>
        <dbReference type="Proteomes" id="UP000182448"/>
    </source>
</evidence>
<dbReference type="OrthoDB" id="9785911at2"/>
<comment type="similarity">
    <text evidence="1">Belongs to the FemABX family.</text>
</comment>
<evidence type="ECO:0000313" key="7">
    <source>
        <dbReference type="EMBL" id="NKY66922.1"/>
    </source>
</evidence>
<evidence type="ECO:0000256" key="5">
    <source>
        <dbReference type="ARBA" id="ARBA00023315"/>
    </source>
</evidence>
<sequence>MPVLDLNDTAAVKKYESFVQSSPYGQVNQDLGWAQVKNNWEPRYAYVTDETGQIIAAISMLLTQTKLGKKFAYAAKGPVMDIANLDLLDQLMVEAKKALDGDDAYVLRMDPEVAYSEELDDALQARGFQTRNRNVADEGMHATIQPRLNMVLDLTTNPDAKETFDLYPSKTKSKLKRPMRDGVTVRYGSDAASLDAFYETYVNMANRHGITYRPKDYFERMLTTFGGENGIMRVYMAEREGELLSTGIGFKYGRKIWYMYAGSNDGPTYYAPYAVQTAMIQWALDAGVDLYDMGGIASQSTDDGLYVFKHTFIKADPREYIGEIDLVLDENAYTTLVHK</sequence>
<dbReference type="GO" id="GO:0016755">
    <property type="term" value="F:aminoacyltransferase activity"/>
    <property type="evidence" value="ECO:0007669"/>
    <property type="project" value="InterPro"/>
</dbReference>
<dbReference type="Gene3D" id="3.40.630.30">
    <property type="match status" value="2"/>
</dbReference>
<dbReference type="AlphaFoldDB" id="A0A4Y4G6L0"/>